<evidence type="ECO:0000313" key="2">
    <source>
        <dbReference type="Proteomes" id="UP001412067"/>
    </source>
</evidence>
<evidence type="ECO:0000313" key="1">
    <source>
        <dbReference type="EMBL" id="KAK8942200.1"/>
    </source>
</evidence>
<comment type="caution">
    <text evidence="1">The sequence shown here is derived from an EMBL/GenBank/DDBJ whole genome shotgun (WGS) entry which is preliminary data.</text>
</comment>
<organism evidence="1 2">
    <name type="scientific">Platanthera guangdongensis</name>
    <dbReference type="NCBI Taxonomy" id="2320717"/>
    <lineage>
        <taxon>Eukaryota</taxon>
        <taxon>Viridiplantae</taxon>
        <taxon>Streptophyta</taxon>
        <taxon>Embryophyta</taxon>
        <taxon>Tracheophyta</taxon>
        <taxon>Spermatophyta</taxon>
        <taxon>Magnoliopsida</taxon>
        <taxon>Liliopsida</taxon>
        <taxon>Asparagales</taxon>
        <taxon>Orchidaceae</taxon>
        <taxon>Orchidoideae</taxon>
        <taxon>Orchideae</taxon>
        <taxon>Orchidinae</taxon>
        <taxon>Platanthera</taxon>
    </lineage>
</organism>
<name>A0ABR2LJ83_9ASPA</name>
<reference evidence="1 2" key="1">
    <citation type="journal article" date="2022" name="Nat. Plants">
        <title>Genomes of leafy and leafless Platanthera orchids illuminate the evolution of mycoheterotrophy.</title>
        <authorList>
            <person name="Li M.H."/>
            <person name="Liu K.W."/>
            <person name="Li Z."/>
            <person name="Lu H.C."/>
            <person name="Ye Q.L."/>
            <person name="Zhang D."/>
            <person name="Wang J.Y."/>
            <person name="Li Y.F."/>
            <person name="Zhong Z.M."/>
            <person name="Liu X."/>
            <person name="Yu X."/>
            <person name="Liu D.K."/>
            <person name="Tu X.D."/>
            <person name="Liu B."/>
            <person name="Hao Y."/>
            <person name="Liao X.Y."/>
            <person name="Jiang Y.T."/>
            <person name="Sun W.H."/>
            <person name="Chen J."/>
            <person name="Chen Y.Q."/>
            <person name="Ai Y."/>
            <person name="Zhai J.W."/>
            <person name="Wu S.S."/>
            <person name="Zhou Z."/>
            <person name="Hsiao Y.Y."/>
            <person name="Wu W.L."/>
            <person name="Chen Y.Y."/>
            <person name="Lin Y.F."/>
            <person name="Hsu J.L."/>
            <person name="Li C.Y."/>
            <person name="Wang Z.W."/>
            <person name="Zhao X."/>
            <person name="Zhong W.Y."/>
            <person name="Ma X.K."/>
            <person name="Ma L."/>
            <person name="Huang J."/>
            <person name="Chen G.Z."/>
            <person name="Huang M.Z."/>
            <person name="Huang L."/>
            <person name="Peng D.H."/>
            <person name="Luo Y.B."/>
            <person name="Zou S.Q."/>
            <person name="Chen S.P."/>
            <person name="Lan S."/>
            <person name="Tsai W.C."/>
            <person name="Van de Peer Y."/>
            <person name="Liu Z.J."/>
        </authorList>
    </citation>
    <scope>NUCLEOTIDE SEQUENCE [LARGE SCALE GENOMIC DNA]</scope>
    <source>
        <strain evidence="1">Lor288</strain>
    </source>
</reference>
<proteinExistence type="predicted"/>
<protein>
    <submittedName>
        <fullName evidence="1">Uncharacterized protein</fullName>
    </submittedName>
</protein>
<gene>
    <name evidence="1" type="ORF">KSP40_PGU007315</name>
</gene>
<accession>A0ABR2LJ83</accession>
<dbReference type="EMBL" id="JBBWWR010000019">
    <property type="protein sequence ID" value="KAK8942200.1"/>
    <property type="molecule type" value="Genomic_DNA"/>
</dbReference>
<sequence length="57" mass="6193">MCIAFMRANYFPCAFAFPPPLLCSHVSSFPPFPSVQTPTIPPPLNGPMTMTAPSPIR</sequence>
<dbReference type="Proteomes" id="UP001412067">
    <property type="component" value="Unassembled WGS sequence"/>
</dbReference>
<keyword evidence="2" id="KW-1185">Reference proteome</keyword>